<dbReference type="EMBL" id="CP003811">
    <property type="protein sequence ID" value="AIQ89238.1"/>
    <property type="molecule type" value="Genomic_DNA"/>
</dbReference>
<dbReference type="AlphaFoldDB" id="A0A089NTQ3"/>
<dbReference type="Proteomes" id="UP000029492">
    <property type="component" value="Chromosome"/>
</dbReference>
<name>A0A089NTQ3_9HYPH</name>
<sequence length="97" mass="10322">MTAEGPPDKMAEVAGLAAAIADHILAQHEAGLTIPPDQFRMLVSAARMLLDNGVSWPPSVTYLVMEVARRVEEAEPPPKGDEVVAHLTRALNAAKPT</sequence>
<keyword evidence="2" id="KW-1185">Reference proteome</keyword>
<dbReference type="RefSeq" id="WP_043354282.1">
    <property type="nucleotide sequence ID" value="NZ_CP003811.1"/>
</dbReference>
<protein>
    <submittedName>
        <fullName evidence="1">Protein of unassigned function</fullName>
    </submittedName>
</protein>
<evidence type="ECO:0000313" key="1">
    <source>
        <dbReference type="EMBL" id="AIQ89238.1"/>
    </source>
</evidence>
<accession>A0A089NTQ3</accession>
<dbReference type="KEGG" id="mor:MOC_1483"/>
<organism evidence="1 2">
    <name type="scientific">Methylobacterium oryzae CBMB20</name>
    <dbReference type="NCBI Taxonomy" id="693986"/>
    <lineage>
        <taxon>Bacteria</taxon>
        <taxon>Pseudomonadati</taxon>
        <taxon>Pseudomonadota</taxon>
        <taxon>Alphaproteobacteria</taxon>
        <taxon>Hyphomicrobiales</taxon>
        <taxon>Methylobacteriaceae</taxon>
        <taxon>Methylobacterium</taxon>
    </lineage>
</organism>
<dbReference type="eggNOG" id="ENOG50310B5">
    <property type="taxonomic scope" value="Bacteria"/>
</dbReference>
<reference evidence="1 2" key="1">
    <citation type="journal article" date="2014" name="PLoS ONE">
        <title>Genome Information of Methylobacterium oryzae, a Plant-Probiotic Methylotroph in the Phyllosphere.</title>
        <authorList>
            <person name="Kwak M.J."/>
            <person name="Jeong H."/>
            <person name="Madhaiyan M."/>
            <person name="Lee Y."/>
            <person name="Sa T.M."/>
            <person name="Oh T.K."/>
            <person name="Kim J.F."/>
        </authorList>
    </citation>
    <scope>NUCLEOTIDE SEQUENCE [LARGE SCALE GENOMIC DNA]</scope>
    <source>
        <strain evidence="1 2">CBMB20</strain>
    </source>
</reference>
<evidence type="ECO:0000313" key="2">
    <source>
        <dbReference type="Proteomes" id="UP000029492"/>
    </source>
</evidence>
<dbReference type="GeneID" id="96606500"/>
<gene>
    <name evidence="1" type="ORF">MOC_1483</name>
</gene>
<proteinExistence type="predicted"/>
<dbReference type="HOGENOM" id="CLU_176951_0_0_5"/>